<dbReference type="NCBIfam" id="NF003498">
    <property type="entry name" value="PRK05170.1-1"/>
    <property type="match status" value="1"/>
</dbReference>
<dbReference type="eggNOG" id="COG2983">
    <property type="taxonomic scope" value="Bacteria"/>
</dbReference>
<dbReference type="Proteomes" id="UP000028640">
    <property type="component" value="Unassembled WGS sequence"/>
</dbReference>
<dbReference type="PIRSF" id="PIRSF006173">
    <property type="entry name" value="UCP006173"/>
    <property type="match status" value="1"/>
</dbReference>
<evidence type="ECO:0000313" key="3">
    <source>
        <dbReference type="Proteomes" id="UP000028640"/>
    </source>
</evidence>
<dbReference type="NCBIfam" id="NF003501">
    <property type="entry name" value="PRK05170.1-5"/>
    <property type="match status" value="1"/>
</dbReference>
<dbReference type="NCBIfam" id="NF003507">
    <property type="entry name" value="PRK05170.2-5"/>
    <property type="match status" value="1"/>
</dbReference>
<sequence>MTEPNFWQKKTLPEMTDEEWEALCDGCGQCCLHKLIDEDTDEIYFTNVACNQLNIKSCQCRNYERRFTLEEDCIKLTRENLTTFDWLPPTCAYRLIGEGKPLFPWHPLLHKSSKSAMHTERISVRYIAVREDDVEDWQDHILNKPSWAK</sequence>
<dbReference type="EMBL" id="JMPJ01000051">
    <property type="protein sequence ID" value="KFC81150.1"/>
    <property type="molecule type" value="Genomic_DNA"/>
</dbReference>
<reference evidence="2 3" key="1">
    <citation type="submission" date="2014-05" db="EMBL/GenBank/DDBJ databases">
        <title>ATOL: Assembling a taxonomically balanced genome-scale reconstruction of the evolutionary history of the Enterobacteriaceae.</title>
        <authorList>
            <person name="Plunkett G.III."/>
            <person name="Neeno-Eckwall E.C."/>
            <person name="Glasner J.D."/>
            <person name="Perna N.T."/>
        </authorList>
    </citation>
    <scope>NUCLEOTIDE SEQUENCE [LARGE SCALE GENOMIC DNA]</scope>
    <source>
        <strain evidence="2 3">ATCC 33852</strain>
    </source>
</reference>
<keyword evidence="3" id="KW-1185">Reference proteome</keyword>
<dbReference type="HAMAP" id="MF_00676">
    <property type="entry name" value="UPF0260"/>
    <property type="match status" value="1"/>
</dbReference>
<dbReference type="InterPro" id="IPR008228">
    <property type="entry name" value="UCP006173"/>
</dbReference>
<comment type="caution">
    <text evidence="2">The sequence shown here is derived from an EMBL/GenBank/DDBJ whole genome shotgun (WGS) entry which is preliminary data.</text>
</comment>
<dbReference type="PANTHER" id="PTHR37421:SF1">
    <property type="entry name" value="UPF0260 PROTEIN YCGN"/>
    <property type="match status" value="1"/>
</dbReference>
<dbReference type="InterPro" id="IPR005358">
    <property type="entry name" value="Puta_zinc/iron-chelating_dom"/>
</dbReference>
<comment type="similarity">
    <text evidence="1">Belongs to the UPF0260 family.</text>
</comment>
<dbReference type="PANTHER" id="PTHR37421">
    <property type="entry name" value="UPF0260 PROTEIN YCGN"/>
    <property type="match status" value="1"/>
</dbReference>
<organism evidence="2 3">
    <name type="scientific">Ewingella americana (strain ATCC 33852 / DSM 4580 / CCUG 14506 / JCM 5911 / LMG 7869 / NCTC 12157 / CDC 1468-78)</name>
    <dbReference type="NCBI Taxonomy" id="910964"/>
    <lineage>
        <taxon>Bacteria</taxon>
        <taxon>Pseudomonadati</taxon>
        <taxon>Pseudomonadota</taxon>
        <taxon>Gammaproteobacteria</taxon>
        <taxon>Enterobacterales</taxon>
        <taxon>Yersiniaceae</taxon>
        <taxon>Ewingella</taxon>
    </lineage>
</organism>
<dbReference type="RefSeq" id="WP_034790685.1">
    <property type="nucleotide sequence ID" value="NZ_JMPJ01000051.1"/>
</dbReference>
<evidence type="ECO:0000313" key="2">
    <source>
        <dbReference type="EMBL" id="KFC81150.1"/>
    </source>
</evidence>
<gene>
    <name evidence="2" type="ORF">GEAM_1785</name>
</gene>
<dbReference type="Pfam" id="PF03692">
    <property type="entry name" value="CxxCxxCC"/>
    <property type="match status" value="1"/>
</dbReference>
<dbReference type="GeneID" id="78380133"/>
<proteinExistence type="inferred from homology"/>
<protein>
    <recommendedName>
        <fullName evidence="1">UPF0260 protein GEAM_1785</fullName>
    </recommendedName>
</protein>
<name>A0A085GBQ5_EWIA3</name>
<dbReference type="OrthoDB" id="9786855at2"/>
<accession>A0A085GBQ5</accession>
<evidence type="ECO:0000256" key="1">
    <source>
        <dbReference type="HAMAP-Rule" id="MF_00676"/>
    </source>
</evidence>
<dbReference type="STRING" id="910964.GEAM_1785"/>
<dbReference type="AlphaFoldDB" id="A0A085GBQ5"/>